<protein>
    <submittedName>
        <fullName evidence="2">Uncharacterized protein</fullName>
    </submittedName>
</protein>
<reference evidence="2" key="1">
    <citation type="submission" date="2023-01" db="EMBL/GenBank/DDBJ databases">
        <title>Genome assembly of the deep-sea coral Lophelia pertusa.</title>
        <authorList>
            <person name="Herrera S."/>
            <person name="Cordes E."/>
        </authorList>
    </citation>
    <scope>NUCLEOTIDE SEQUENCE</scope>
    <source>
        <strain evidence="2">USNM1676648</strain>
        <tissue evidence="2">Polyp</tissue>
    </source>
</reference>
<dbReference type="Proteomes" id="UP001163046">
    <property type="component" value="Unassembled WGS sequence"/>
</dbReference>
<dbReference type="EMBL" id="MU826826">
    <property type="protein sequence ID" value="KAJ7375285.1"/>
    <property type="molecule type" value="Genomic_DNA"/>
</dbReference>
<organism evidence="2 3">
    <name type="scientific">Desmophyllum pertusum</name>
    <dbReference type="NCBI Taxonomy" id="174260"/>
    <lineage>
        <taxon>Eukaryota</taxon>
        <taxon>Metazoa</taxon>
        <taxon>Cnidaria</taxon>
        <taxon>Anthozoa</taxon>
        <taxon>Hexacorallia</taxon>
        <taxon>Scleractinia</taxon>
        <taxon>Caryophylliina</taxon>
        <taxon>Caryophylliidae</taxon>
        <taxon>Desmophyllum</taxon>
    </lineage>
</organism>
<accession>A0A9X0CTR2</accession>
<comment type="caution">
    <text evidence="2">The sequence shown here is derived from an EMBL/GenBank/DDBJ whole genome shotgun (WGS) entry which is preliminary data.</text>
</comment>
<gene>
    <name evidence="2" type="ORF">OS493_002033</name>
</gene>
<evidence type="ECO:0000256" key="1">
    <source>
        <dbReference type="SAM" id="MobiDB-lite"/>
    </source>
</evidence>
<keyword evidence="3" id="KW-1185">Reference proteome</keyword>
<proteinExistence type="predicted"/>
<name>A0A9X0CTR2_9CNID</name>
<evidence type="ECO:0000313" key="3">
    <source>
        <dbReference type="Proteomes" id="UP001163046"/>
    </source>
</evidence>
<feature type="region of interest" description="Disordered" evidence="1">
    <location>
        <begin position="1"/>
        <end position="27"/>
    </location>
</feature>
<sequence length="251" mass="29739">MEQENAKVQEVNKCDHEEEIQEDKRKRTVTEKGESFRLKGLEDERKAAGVALRKQITKAKELTELMEKFHELEFDIDYLTLAEDNDLKELCPSEWSISRKWVLKQSLKDYRDEASDIEQIPSTSNDESADGHVVDILSRYTTSSVCSAERMVSYLASDKTPASEKEEEQINTKKELNYPYCRQPMSDLPLQADETWKKDDYFVTQLKKVWGEIPFWHHNGQYWGRLTLEQTRYGYEKHQVFRRIRMYLSFM</sequence>
<dbReference type="AlphaFoldDB" id="A0A9X0CTR2"/>
<evidence type="ECO:0000313" key="2">
    <source>
        <dbReference type="EMBL" id="KAJ7375285.1"/>
    </source>
</evidence>